<evidence type="ECO:0000313" key="8">
    <source>
        <dbReference type="EMBL" id="PWQ94899.1"/>
    </source>
</evidence>
<evidence type="ECO:0000256" key="4">
    <source>
        <dbReference type="ARBA" id="ARBA00023136"/>
    </source>
</evidence>
<evidence type="ECO:0000256" key="3">
    <source>
        <dbReference type="ARBA" id="ARBA00022989"/>
    </source>
</evidence>
<dbReference type="AlphaFoldDB" id="A0A317C962"/>
<keyword evidence="2 7" id="KW-0812">Transmembrane</keyword>
<dbReference type="RefSeq" id="WP_109838661.1">
    <property type="nucleotide sequence ID" value="NZ_QGKM01000052.1"/>
</dbReference>
<dbReference type="PANTHER" id="PTHR30518">
    <property type="entry name" value="ENDOLYTIC MUREIN TRANSGLYCOSYLASE"/>
    <property type="match status" value="1"/>
</dbReference>
<sequence>MKTVFTTLFLFLLLSALAVGGYGFVQYEQFTKQKVSESAPEIFEIKKGSNIRRVAADLEAQSIIKPAWQFQLLAKITKQENKIKAGEFAIEPGMGPQDLLDRFTSGKTISYNTTIVEGFTFKELAKKLQADPNLVKTLTPDDYKYENIMAKIGSDEKNPEGWFFPDTYNYPRGTTDVDFLKRSHKAMKQFLQAEWEKRDSVVPLKNPYEALILASIVEKETGVPEERPLIAQVFQNRIRKGMMLQTDPTVIYGMGDRFKGNIRKSDLRRPTPYNTYTRHGLTPTPISTPSAEAIQAVMHPEPSKALYFVARGDGTSHFTNTYRDHRKAVIKYQLRGNAKAYQGDK</sequence>
<organism evidence="8 9">
    <name type="scientific">Leucothrix pacifica</name>
    <dbReference type="NCBI Taxonomy" id="1247513"/>
    <lineage>
        <taxon>Bacteria</taxon>
        <taxon>Pseudomonadati</taxon>
        <taxon>Pseudomonadota</taxon>
        <taxon>Gammaproteobacteria</taxon>
        <taxon>Thiotrichales</taxon>
        <taxon>Thiotrichaceae</taxon>
        <taxon>Leucothrix</taxon>
    </lineage>
</organism>
<protein>
    <recommendedName>
        <fullName evidence="7">Endolytic murein transglycosylase</fullName>
        <ecNumber evidence="7">4.2.2.29</ecNumber>
    </recommendedName>
    <alternativeName>
        <fullName evidence="7">Peptidoglycan lytic transglycosylase</fullName>
    </alternativeName>
    <alternativeName>
        <fullName evidence="7">Peptidoglycan polymerization terminase</fullName>
    </alternativeName>
</protein>
<evidence type="ECO:0000256" key="2">
    <source>
        <dbReference type="ARBA" id="ARBA00022692"/>
    </source>
</evidence>
<evidence type="ECO:0000256" key="7">
    <source>
        <dbReference type="HAMAP-Rule" id="MF_02065"/>
    </source>
</evidence>
<keyword evidence="7" id="KW-0997">Cell inner membrane</keyword>
<dbReference type="Gene3D" id="3.30.1490.480">
    <property type="entry name" value="Endolytic murein transglycosylase"/>
    <property type="match status" value="1"/>
</dbReference>
<keyword evidence="3 7" id="KW-1133">Transmembrane helix</keyword>
<dbReference type="CDD" id="cd08010">
    <property type="entry name" value="MltG_like"/>
    <property type="match status" value="1"/>
</dbReference>
<evidence type="ECO:0000313" key="9">
    <source>
        <dbReference type="Proteomes" id="UP000245539"/>
    </source>
</evidence>
<dbReference type="GO" id="GO:0005886">
    <property type="term" value="C:plasma membrane"/>
    <property type="evidence" value="ECO:0007669"/>
    <property type="project" value="UniProtKB-UniRule"/>
</dbReference>
<dbReference type="InterPro" id="IPR003770">
    <property type="entry name" value="MLTG-like"/>
</dbReference>
<evidence type="ECO:0000256" key="1">
    <source>
        <dbReference type="ARBA" id="ARBA00022475"/>
    </source>
</evidence>
<accession>A0A317C962</accession>
<dbReference type="PANTHER" id="PTHR30518:SF2">
    <property type="entry name" value="ENDOLYTIC MUREIN TRANSGLYCOSYLASE"/>
    <property type="match status" value="1"/>
</dbReference>
<comment type="function">
    <text evidence="7">Functions as a peptidoglycan terminase that cleaves nascent peptidoglycan strands endolytically to terminate their elongation.</text>
</comment>
<dbReference type="HAMAP" id="MF_02065">
    <property type="entry name" value="MltG"/>
    <property type="match status" value="1"/>
</dbReference>
<dbReference type="GO" id="GO:0071555">
    <property type="term" value="P:cell wall organization"/>
    <property type="evidence" value="ECO:0007669"/>
    <property type="project" value="UniProtKB-KW"/>
</dbReference>
<dbReference type="EMBL" id="QGKM01000052">
    <property type="protein sequence ID" value="PWQ94899.1"/>
    <property type="molecule type" value="Genomic_DNA"/>
</dbReference>
<dbReference type="GO" id="GO:0009252">
    <property type="term" value="P:peptidoglycan biosynthetic process"/>
    <property type="evidence" value="ECO:0007669"/>
    <property type="project" value="UniProtKB-UniRule"/>
</dbReference>
<comment type="similarity">
    <text evidence="7">Belongs to the transglycosylase MltG family.</text>
</comment>
<keyword evidence="9" id="KW-1185">Reference proteome</keyword>
<keyword evidence="6 7" id="KW-0961">Cell wall biogenesis/degradation</keyword>
<dbReference type="OrthoDB" id="9814591at2"/>
<evidence type="ECO:0000256" key="6">
    <source>
        <dbReference type="ARBA" id="ARBA00023316"/>
    </source>
</evidence>
<dbReference type="GO" id="GO:0008932">
    <property type="term" value="F:lytic endotransglycosylase activity"/>
    <property type="evidence" value="ECO:0007669"/>
    <property type="project" value="UniProtKB-UniRule"/>
</dbReference>
<keyword evidence="4 7" id="KW-0472">Membrane</keyword>
<dbReference type="Gene3D" id="3.30.160.60">
    <property type="entry name" value="Classic Zinc Finger"/>
    <property type="match status" value="1"/>
</dbReference>
<feature type="site" description="Important for catalytic activity" evidence="7">
    <location>
        <position position="220"/>
    </location>
</feature>
<keyword evidence="1 7" id="KW-1003">Cell membrane</keyword>
<dbReference type="Pfam" id="PF02618">
    <property type="entry name" value="YceG"/>
    <property type="match status" value="1"/>
</dbReference>
<comment type="caution">
    <text evidence="8">The sequence shown here is derived from an EMBL/GenBank/DDBJ whole genome shotgun (WGS) entry which is preliminary data.</text>
</comment>
<dbReference type="Proteomes" id="UP000245539">
    <property type="component" value="Unassembled WGS sequence"/>
</dbReference>
<gene>
    <name evidence="7 8" type="primary">mltG</name>
    <name evidence="8" type="ORF">DKW60_15965</name>
</gene>
<dbReference type="NCBIfam" id="TIGR00247">
    <property type="entry name" value="endolytic transglycosylase MltG"/>
    <property type="match status" value="1"/>
</dbReference>
<reference evidence="8 9" key="1">
    <citation type="submission" date="2018-05" db="EMBL/GenBank/DDBJ databases">
        <title>Leucothrix arctica sp. nov., isolated from Arctic seawater.</title>
        <authorList>
            <person name="Choi A."/>
            <person name="Baek K."/>
        </authorList>
    </citation>
    <scope>NUCLEOTIDE SEQUENCE [LARGE SCALE GENOMIC DNA]</scope>
    <source>
        <strain evidence="8 9">JCM 18388</strain>
    </source>
</reference>
<evidence type="ECO:0000256" key="5">
    <source>
        <dbReference type="ARBA" id="ARBA00023239"/>
    </source>
</evidence>
<comment type="catalytic activity">
    <reaction evidence="7">
        <text>a peptidoglycan chain = a peptidoglycan chain with N-acetyl-1,6-anhydromuramyl-[peptide] at the reducing end + a peptidoglycan chain with N-acetylglucosamine at the non-reducing end.</text>
        <dbReference type="EC" id="4.2.2.29"/>
    </reaction>
</comment>
<name>A0A317C962_9GAMM</name>
<dbReference type="EC" id="4.2.2.29" evidence="7"/>
<proteinExistence type="inferred from homology"/>
<keyword evidence="5 7" id="KW-0456">Lyase</keyword>